<keyword evidence="6" id="KW-1185">Reference proteome</keyword>
<dbReference type="EMBL" id="LR134350">
    <property type="protein sequence ID" value="VEG29881.1"/>
    <property type="molecule type" value="Genomic_DNA"/>
</dbReference>
<dbReference type="GO" id="GO:0016757">
    <property type="term" value="F:glycosyltransferase activity"/>
    <property type="evidence" value="ECO:0007669"/>
    <property type="project" value="UniProtKB-KW"/>
</dbReference>
<name>A0A448HJJ4_9ACTO</name>
<dbReference type="KEGG" id="ahw:NCTC11636_02353"/>
<dbReference type="Gene3D" id="3.40.50.2000">
    <property type="entry name" value="Glycogen Phosphorylase B"/>
    <property type="match status" value="2"/>
</dbReference>
<dbReference type="InterPro" id="IPR028098">
    <property type="entry name" value="Glyco_trans_4-like_N"/>
</dbReference>
<keyword evidence="2 5" id="KW-0808">Transferase</keyword>
<evidence type="ECO:0000313" key="6">
    <source>
        <dbReference type="Proteomes" id="UP000266895"/>
    </source>
</evidence>
<evidence type="ECO:0000256" key="3">
    <source>
        <dbReference type="SAM" id="MobiDB-lite"/>
    </source>
</evidence>
<reference evidence="5 6" key="1">
    <citation type="submission" date="2018-12" db="EMBL/GenBank/DDBJ databases">
        <authorList>
            <consortium name="Pathogen Informatics"/>
        </authorList>
    </citation>
    <scope>NUCLEOTIDE SEQUENCE [LARGE SCALE GENOMIC DNA]</scope>
    <source>
        <strain evidence="5 6">NCTC11636</strain>
    </source>
</reference>
<proteinExistence type="predicted"/>
<dbReference type="EC" id="2.4.1.57" evidence="5"/>
<keyword evidence="1 5" id="KW-0328">Glycosyltransferase</keyword>
<evidence type="ECO:0000313" key="5">
    <source>
        <dbReference type="EMBL" id="VEG29881.1"/>
    </source>
</evidence>
<dbReference type="CDD" id="cd03801">
    <property type="entry name" value="GT4_PimA-like"/>
    <property type="match status" value="1"/>
</dbReference>
<feature type="domain" description="Glycosyltransferase subfamily 4-like N-terminal" evidence="4">
    <location>
        <begin position="25"/>
        <end position="169"/>
    </location>
</feature>
<evidence type="ECO:0000256" key="1">
    <source>
        <dbReference type="ARBA" id="ARBA00022676"/>
    </source>
</evidence>
<accession>A0A448HJJ4</accession>
<dbReference type="RefSeq" id="WP_126383326.1">
    <property type="nucleotide sequence ID" value="NZ_LR134350.1"/>
</dbReference>
<dbReference type="OrthoDB" id="3171021at2"/>
<evidence type="ECO:0000256" key="2">
    <source>
        <dbReference type="ARBA" id="ARBA00022679"/>
    </source>
</evidence>
<dbReference type="AlphaFoldDB" id="A0A448HJJ4"/>
<dbReference type="Proteomes" id="UP000266895">
    <property type="component" value="Chromosome"/>
</dbReference>
<dbReference type="PANTHER" id="PTHR12526">
    <property type="entry name" value="GLYCOSYLTRANSFERASE"/>
    <property type="match status" value="1"/>
</dbReference>
<protein>
    <submittedName>
        <fullName evidence="5">GDP-mannose-dependent alpha-(1-6)-phosphatidylinositol dimannoside mannosyltransferase</fullName>
        <ecNumber evidence="5">2.4.1.57</ecNumber>
    </submittedName>
</protein>
<dbReference type="Pfam" id="PF13579">
    <property type="entry name" value="Glyco_trans_4_4"/>
    <property type="match status" value="1"/>
</dbReference>
<organism evidence="5 6">
    <name type="scientific">Actinomyces howellii</name>
    <dbReference type="NCBI Taxonomy" id="52771"/>
    <lineage>
        <taxon>Bacteria</taxon>
        <taxon>Bacillati</taxon>
        <taxon>Actinomycetota</taxon>
        <taxon>Actinomycetes</taxon>
        <taxon>Actinomycetales</taxon>
        <taxon>Actinomycetaceae</taxon>
        <taxon>Actinomyces</taxon>
    </lineage>
</organism>
<dbReference type="Pfam" id="PF13692">
    <property type="entry name" value="Glyco_trans_1_4"/>
    <property type="match status" value="1"/>
</dbReference>
<feature type="region of interest" description="Disordered" evidence="3">
    <location>
        <begin position="366"/>
        <end position="388"/>
    </location>
</feature>
<evidence type="ECO:0000259" key="4">
    <source>
        <dbReference type="Pfam" id="PF13579"/>
    </source>
</evidence>
<gene>
    <name evidence="5" type="primary">pimC</name>
    <name evidence="5" type="ORF">NCTC11636_02353</name>
</gene>
<sequence>MRITAVTTWYPTTRAPARGSFVVRDLAAIATLHEVRVVHLVPPGDDDATRRLRHEGVEVLRIPMRPADPVSVARAARALGPALKDAQIVHSMAFSALEPLALSRPRVPWVHTEHWSALTTPGTLPAPARLALPAVSRLLALPDVATAVCDFLAAPVRTVRRGRPTRVVPCIVEPYEPAERRDRADGSLRMVGVGGLIERKDPVLALETVSALVSRGVDAHLTWVGEGPLRSQVEARAAAPDLAGRITLTGSLDTTGVRRALAGADLFLGPTRADNFFVSAAEAVIAGRPCVVGSTGGQGEYLTELSGRLLDSRDPEDWARAVIELDGATRQVSARSIAATIGDSFSTPVVAAGYNRAYREALAPRTGPWSRDEALRPVRPGPAGEGRP</sequence>
<dbReference type="SUPFAM" id="SSF53756">
    <property type="entry name" value="UDP-Glycosyltransferase/glycogen phosphorylase"/>
    <property type="match status" value="1"/>
</dbReference>